<feature type="compositionally biased region" description="Basic and acidic residues" evidence="1">
    <location>
        <begin position="41"/>
        <end position="50"/>
    </location>
</feature>
<gene>
    <name evidence="2" type="ORF">PDE_08146</name>
</gene>
<reference evidence="2 3" key="1">
    <citation type="journal article" date="2013" name="PLoS ONE">
        <title>Genomic and secretomic analyses reveal unique features of the lignocellulolytic enzyme system of Penicillium decumbens.</title>
        <authorList>
            <person name="Liu G."/>
            <person name="Zhang L."/>
            <person name="Wei X."/>
            <person name="Zou G."/>
            <person name="Qin Y."/>
            <person name="Ma L."/>
            <person name="Li J."/>
            <person name="Zheng H."/>
            <person name="Wang S."/>
            <person name="Wang C."/>
            <person name="Xun L."/>
            <person name="Zhao G.-P."/>
            <person name="Zhou Z."/>
            <person name="Qu Y."/>
        </authorList>
    </citation>
    <scope>NUCLEOTIDE SEQUENCE [LARGE SCALE GENOMIC DNA]</scope>
    <source>
        <strain evidence="3">114-2 / CGMCC 5302</strain>
    </source>
</reference>
<proteinExistence type="predicted"/>
<feature type="region of interest" description="Disordered" evidence="1">
    <location>
        <begin position="33"/>
        <end position="66"/>
    </location>
</feature>
<evidence type="ECO:0000256" key="1">
    <source>
        <dbReference type="SAM" id="MobiDB-lite"/>
    </source>
</evidence>
<protein>
    <submittedName>
        <fullName evidence="2">Uncharacterized protein</fullName>
    </submittedName>
</protein>
<evidence type="ECO:0000313" key="3">
    <source>
        <dbReference type="Proteomes" id="UP000019376"/>
    </source>
</evidence>
<dbReference type="Proteomes" id="UP000019376">
    <property type="component" value="Unassembled WGS sequence"/>
</dbReference>
<dbReference type="EMBL" id="KB644415">
    <property type="protein sequence ID" value="EPS33184.1"/>
    <property type="molecule type" value="Genomic_DNA"/>
</dbReference>
<dbReference type="HOGENOM" id="CLU_2831977_0_0_1"/>
<organism evidence="2 3">
    <name type="scientific">Penicillium oxalicum (strain 114-2 / CGMCC 5302)</name>
    <name type="common">Penicillium decumbens</name>
    <dbReference type="NCBI Taxonomy" id="933388"/>
    <lineage>
        <taxon>Eukaryota</taxon>
        <taxon>Fungi</taxon>
        <taxon>Dikarya</taxon>
        <taxon>Ascomycota</taxon>
        <taxon>Pezizomycotina</taxon>
        <taxon>Eurotiomycetes</taxon>
        <taxon>Eurotiomycetidae</taxon>
        <taxon>Eurotiales</taxon>
        <taxon>Aspergillaceae</taxon>
        <taxon>Penicillium</taxon>
    </lineage>
</organism>
<accession>S7ZRW9</accession>
<evidence type="ECO:0000313" key="2">
    <source>
        <dbReference type="EMBL" id="EPS33184.1"/>
    </source>
</evidence>
<keyword evidence="3" id="KW-1185">Reference proteome</keyword>
<dbReference type="AlphaFoldDB" id="S7ZRW9"/>
<name>S7ZRW9_PENO1</name>
<sequence>MESGPKLEEWENNQRPTTFGFLGAHIIVHMEQDDLGLGPDQKPERLDRDGGNPVVRPVVLTTKPRD</sequence>